<feature type="repeat" description="RCC1" evidence="2">
    <location>
        <begin position="243"/>
        <end position="297"/>
    </location>
</feature>
<gene>
    <name evidence="3" type="ORF">JKP88DRAFT_166924</name>
</gene>
<evidence type="ECO:0000313" key="3">
    <source>
        <dbReference type="EMBL" id="KAG5180100.1"/>
    </source>
</evidence>
<dbReference type="Pfam" id="PF13540">
    <property type="entry name" value="RCC1_2"/>
    <property type="match status" value="2"/>
</dbReference>
<dbReference type="SUPFAM" id="SSF49785">
    <property type="entry name" value="Galactose-binding domain-like"/>
    <property type="match status" value="1"/>
</dbReference>
<keyword evidence="1" id="KW-0677">Repeat</keyword>
<feature type="repeat" description="RCC1" evidence="2">
    <location>
        <begin position="317"/>
        <end position="362"/>
    </location>
</feature>
<dbReference type="Gene3D" id="2.60.120.260">
    <property type="entry name" value="Galactose-binding domain-like"/>
    <property type="match status" value="1"/>
</dbReference>
<dbReference type="InterPro" id="IPR009091">
    <property type="entry name" value="RCC1/BLIP-II"/>
</dbReference>
<dbReference type="AlphaFoldDB" id="A0A836CBD3"/>
<dbReference type="PANTHER" id="PTHR22870">
    <property type="entry name" value="REGULATOR OF CHROMOSOME CONDENSATION"/>
    <property type="match status" value="1"/>
</dbReference>
<dbReference type="PANTHER" id="PTHR22870:SF408">
    <property type="entry name" value="OS09G0560450 PROTEIN"/>
    <property type="match status" value="1"/>
</dbReference>
<feature type="repeat" description="RCC1" evidence="2">
    <location>
        <begin position="128"/>
        <end position="185"/>
    </location>
</feature>
<dbReference type="PROSITE" id="PS50012">
    <property type="entry name" value="RCC1_3"/>
    <property type="match status" value="4"/>
</dbReference>
<keyword evidence="4" id="KW-1185">Reference proteome</keyword>
<sequence length="599" mass="62997">MAKKGRMTMAKSLRLEVESMWRPLMEIEAEDAAKHRADGEAAREKEYFKAEAEYQRWRTAIAAGRGDTTLPPNGIGLSAAPSPNRIDRQLALMGLTERAGGSVTPRGVGAVVAIAAGANHALLLHRTGQLYSWGLGISGRLGLDVSLGGQPQADAPRASPIPTLAARPVTRMSAGFSHSAAVAAGGQLYTWGSGATGKLGIGACEGEAYVAAPARVLLGGSAQRPVKRLSCGAAHTAAVTGEGQLWVWGCTDGGRLGLSPLPPGGAIWVPTLVESLLDERVALVSCGSAHTLVATAVVEEFEGSGESMLLLKIVRGGRVYAAGSASALGELQRAFAPIAALEGLAVRHVSAGHAHSAVITGEGELYTWGSNRGGCCGHPLGTAFVAAPACVAALYQRPQNLARGCTARQSSVFNNCEAERATNGETGGHGAAACTCTQQDAQAWWEVDLGSEARIDTVRVWNRSDEPDDPSFGADLYARRLFPCWVMVSRTPYAEGTGGDALKAALAQSQARVRLTAQRRCSTWRLPDQTSARYVRIQLEGFNFLHLAQVEVLGTKGARRSPGRVCHAVAGRYVTAVVVRALPDPEDVEVAYKRAVQVR</sequence>
<reference evidence="3" key="1">
    <citation type="submission" date="2021-02" db="EMBL/GenBank/DDBJ databases">
        <title>First Annotated Genome of the Yellow-green Alga Tribonema minus.</title>
        <authorList>
            <person name="Mahan K.M."/>
        </authorList>
    </citation>
    <scope>NUCLEOTIDE SEQUENCE</scope>
    <source>
        <strain evidence="3">UTEX B ZZ1240</strain>
    </source>
</reference>
<dbReference type="EMBL" id="JAFCMP010000412">
    <property type="protein sequence ID" value="KAG5180100.1"/>
    <property type="molecule type" value="Genomic_DNA"/>
</dbReference>
<dbReference type="InterPro" id="IPR000408">
    <property type="entry name" value="Reg_chr_condens"/>
</dbReference>
<dbReference type="InterPro" id="IPR008979">
    <property type="entry name" value="Galactose-bd-like_sf"/>
</dbReference>
<dbReference type="PRINTS" id="PR00633">
    <property type="entry name" value="RCCNDNSATION"/>
</dbReference>
<comment type="caution">
    <text evidence="3">The sequence shown here is derived from an EMBL/GenBank/DDBJ whole genome shotgun (WGS) entry which is preliminary data.</text>
</comment>
<dbReference type="InterPro" id="IPR051210">
    <property type="entry name" value="Ub_ligase/GEF_domain"/>
</dbReference>
<proteinExistence type="predicted"/>
<evidence type="ECO:0000256" key="2">
    <source>
        <dbReference type="PROSITE-ProRule" id="PRU00235"/>
    </source>
</evidence>
<evidence type="ECO:0000256" key="1">
    <source>
        <dbReference type="ARBA" id="ARBA00022737"/>
    </source>
</evidence>
<dbReference type="PROSITE" id="PS00626">
    <property type="entry name" value="RCC1_2"/>
    <property type="match status" value="2"/>
</dbReference>
<dbReference type="Gene3D" id="2.130.10.30">
    <property type="entry name" value="Regulator of chromosome condensation 1/beta-lactamase-inhibitor protein II"/>
    <property type="match status" value="1"/>
</dbReference>
<dbReference type="Pfam" id="PF22633">
    <property type="entry name" value="F5_F8_type_C_2"/>
    <property type="match status" value="1"/>
</dbReference>
<dbReference type="SUPFAM" id="SSF50985">
    <property type="entry name" value="RCC1/BLIP-II"/>
    <property type="match status" value="1"/>
</dbReference>
<protein>
    <submittedName>
        <fullName evidence="3">Guanyl nucleotide exchange factor</fullName>
    </submittedName>
</protein>
<accession>A0A836CBD3</accession>
<dbReference type="Proteomes" id="UP000664859">
    <property type="component" value="Unassembled WGS sequence"/>
</dbReference>
<dbReference type="Pfam" id="PF00415">
    <property type="entry name" value="RCC1"/>
    <property type="match status" value="2"/>
</dbReference>
<name>A0A836CBD3_9STRA</name>
<feature type="repeat" description="RCC1" evidence="2">
    <location>
        <begin position="186"/>
        <end position="242"/>
    </location>
</feature>
<evidence type="ECO:0000313" key="4">
    <source>
        <dbReference type="Proteomes" id="UP000664859"/>
    </source>
</evidence>
<dbReference type="OrthoDB" id="8068875at2759"/>
<organism evidence="3 4">
    <name type="scientific">Tribonema minus</name>
    <dbReference type="NCBI Taxonomy" id="303371"/>
    <lineage>
        <taxon>Eukaryota</taxon>
        <taxon>Sar</taxon>
        <taxon>Stramenopiles</taxon>
        <taxon>Ochrophyta</taxon>
        <taxon>PX clade</taxon>
        <taxon>Xanthophyceae</taxon>
        <taxon>Tribonematales</taxon>
        <taxon>Tribonemataceae</taxon>
        <taxon>Tribonema</taxon>
    </lineage>
</organism>